<dbReference type="SMART" id="SM00648">
    <property type="entry name" value="SWAP"/>
    <property type="match status" value="1"/>
</dbReference>
<feature type="compositionally biased region" description="Pro residues" evidence="2">
    <location>
        <begin position="120"/>
        <end position="133"/>
    </location>
</feature>
<evidence type="ECO:0000256" key="2">
    <source>
        <dbReference type="SAM" id="MobiDB-lite"/>
    </source>
</evidence>
<dbReference type="AlphaFoldDB" id="A0A7I8K414"/>
<keyword evidence="1" id="KW-0507">mRNA processing</keyword>
<dbReference type="GO" id="GO:0003723">
    <property type="term" value="F:RNA binding"/>
    <property type="evidence" value="ECO:0007669"/>
    <property type="project" value="InterPro"/>
</dbReference>
<dbReference type="InterPro" id="IPR035967">
    <property type="entry name" value="SWAP/Surp_sf"/>
</dbReference>
<evidence type="ECO:0000256" key="1">
    <source>
        <dbReference type="ARBA" id="ARBA00022664"/>
    </source>
</evidence>
<dbReference type="OrthoDB" id="5836667at2759"/>
<keyword evidence="5" id="KW-1185">Reference proteome</keyword>
<evidence type="ECO:0000313" key="5">
    <source>
        <dbReference type="Proteomes" id="UP000663760"/>
    </source>
</evidence>
<sequence length="133" mass="15437">MTERAAAAEVLEEEKQGGAGVAERRTRRGYRHERPPLPHEHSPSQVLPPVSNREHIDKVARFVAEEEDFQVEEILLKLLRLTRNQERWGFLSADDPHHAYYGRRVAERRRTILGNSRWPPSEPLAVRPPPQRP</sequence>
<protein>
    <recommendedName>
        <fullName evidence="3">SURP motif domain-containing protein</fullName>
    </recommendedName>
</protein>
<dbReference type="Proteomes" id="UP000663760">
    <property type="component" value="Chromosome 2"/>
</dbReference>
<feature type="compositionally biased region" description="Basic and acidic residues" evidence="2">
    <location>
        <begin position="32"/>
        <end position="42"/>
    </location>
</feature>
<dbReference type="InterPro" id="IPR000061">
    <property type="entry name" value="Surp"/>
</dbReference>
<dbReference type="GO" id="GO:0006397">
    <property type="term" value="P:mRNA processing"/>
    <property type="evidence" value="ECO:0007669"/>
    <property type="project" value="UniProtKB-KW"/>
</dbReference>
<reference evidence="4" key="1">
    <citation type="submission" date="2020-02" db="EMBL/GenBank/DDBJ databases">
        <authorList>
            <person name="Scholz U."/>
            <person name="Mascher M."/>
            <person name="Fiebig A."/>
        </authorList>
    </citation>
    <scope>NUCLEOTIDE SEQUENCE</scope>
</reference>
<dbReference type="Pfam" id="PF01805">
    <property type="entry name" value="Surp"/>
    <property type="match status" value="1"/>
</dbReference>
<evidence type="ECO:0000313" key="4">
    <source>
        <dbReference type="EMBL" id="CAA7391161.1"/>
    </source>
</evidence>
<dbReference type="EMBL" id="LR746265">
    <property type="protein sequence ID" value="CAA7391161.1"/>
    <property type="molecule type" value="Genomic_DNA"/>
</dbReference>
<name>A0A7I8K414_SPIIN</name>
<dbReference type="Gene3D" id="1.10.10.790">
    <property type="entry name" value="Surp module"/>
    <property type="match status" value="1"/>
</dbReference>
<dbReference type="SUPFAM" id="SSF109905">
    <property type="entry name" value="Surp module (SWAP domain)"/>
    <property type="match status" value="1"/>
</dbReference>
<accession>A0A7I8K414</accession>
<feature type="region of interest" description="Disordered" evidence="2">
    <location>
        <begin position="114"/>
        <end position="133"/>
    </location>
</feature>
<evidence type="ECO:0000259" key="3">
    <source>
        <dbReference type="PROSITE" id="PS50128"/>
    </source>
</evidence>
<dbReference type="PROSITE" id="PS50128">
    <property type="entry name" value="SURP"/>
    <property type="match status" value="1"/>
</dbReference>
<feature type="domain" description="SURP motif" evidence="3">
    <location>
        <begin position="55"/>
        <end position="101"/>
    </location>
</feature>
<feature type="region of interest" description="Disordered" evidence="2">
    <location>
        <begin position="1"/>
        <end position="52"/>
    </location>
</feature>
<proteinExistence type="predicted"/>
<gene>
    <name evidence="4" type="ORF">SI8410_02002518</name>
</gene>
<organism evidence="4 5">
    <name type="scientific">Spirodela intermedia</name>
    <name type="common">Intermediate duckweed</name>
    <dbReference type="NCBI Taxonomy" id="51605"/>
    <lineage>
        <taxon>Eukaryota</taxon>
        <taxon>Viridiplantae</taxon>
        <taxon>Streptophyta</taxon>
        <taxon>Embryophyta</taxon>
        <taxon>Tracheophyta</taxon>
        <taxon>Spermatophyta</taxon>
        <taxon>Magnoliopsida</taxon>
        <taxon>Liliopsida</taxon>
        <taxon>Araceae</taxon>
        <taxon>Lemnoideae</taxon>
        <taxon>Spirodela</taxon>
    </lineage>
</organism>